<dbReference type="Gene3D" id="1.10.10.10">
    <property type="entry name" value="Winged helix-like DNA-binding domain superfamily/Winged helix DNA-binding domain"/>
    <property type="match status" value="1"/>
</dbReference>
<comment type="caution">
    <text evidence="1">The sequence shown here is derived from an EMBL/GenBank/DDBJ whole genome shotgun (WGS) entry which is preliminary data.</text>
</comment>
<dbReference type="Pfam" id="PF02082">
    <property type="entry name" value="Rrf2"/>
    <property type="match status" value="1"/>
</dbReference>
<proteinExistence type="predicted"/>
<dbReference type="PANTHER" id="PTHR33221">
    <property type="entry name" value="WINGED HELIX-TURN-HELIX TRANSCRIPTIONAL REGULATOR, RRF2 FAMILY"/>
    <property type="match status" value="1"/>
</dbReference>
<dbReference type="Proteomes" id="UP001500631">
    <property type="component" value="Unassembled WGS sequence"/>
</dbReference>
<dbReference type="NCBIfam" id="TIGR00738">
    <property type="entry name" value="rrf2_super"/>
    <property type="match status" value="1"/>
</dbReference>
<dbReference type="PROSITE" id="PS51197">
    <property type="entry name" value="HTH_RRF2_2"/>
    <property type="match status" value="1"/>
</dbReference>
<dbReference type="InterPro" id="IPR000944">
    <property type="entry name" value="Tscrpt_reg_Rrf2"/>
</dbReference>
<dbReference type="PANTHER" id="PTHR33221:SF2">
    <property type="entry name" value="TRANSCRIPTIONAL REGULATOR"/>
    <property type="match status" value="1"/>
</dbReference>
<name>A0ABP9MUU6_9GAMM</name>
<accession>A0ABP9MUU6</accession>
<evidence type="ECO:0000313" key="2">
    <source>
        <dbReference type="Proteomes" id="UP001500631"/>
    </source>
</evidence>
<dbReference type="SUPFAM" id="SSF46785">
    <property type="entry name" value="Winged helix' DNA-binding domain"/>
    <property type="match status" value="1"/>
</dbReference>
<protein>
    <submittedName>
        <fullName evidence="1">SUF system Fe-S cluster assembly regulator</fullName>
    </submittedName>
</protein>
<dbReference type="EMBL" id="BAABKE010000007">
    <property type="protein sequence ID" value="GAA5102398.1"/>
    <property type="molecule type" value="Genomic_DNA"/>
</dbReference>
<dbReference type="NCBIfam" id="TIGR02944">
    <property type="entry name" value="suf_reg_Xantho"/>
    <property type="match status" value="1"/>
</dbReference>
<dbReference type="InterPro" id="IPR036388">
    <property type="entry name" value="WH-like_DNA-bd_sf"/>
</dbReference>
<sequence>MTCKENENGAILIAPYLYAGNCKFQMLKITRETDYALVIMTHLAKHELAQSASQIASDCHLSPAFTSKILKILTKEKLLTSIRGSQGGYILEKRPEAITLLEIIVAIEGPMSINDCVNDHSLCERSHNCELTPHWILINRILHREFSNISLASLAVMPKKDALGEINIPITKVTV</sequence>
<keyword evidence="2" id="KW-1185">Reference proteome</keyword>
<evidence type="ECO:0000313" key="1">
    <source>
        <dbReference type="EMBL" id="GAA5102398.1"/>
    </source>
</evidence>
<dbReference type="InterPro" id="IPR036390">
    <property type="entry name" value="WH_DNA-bd_sf"/>
</dbReference>
<gene>
    <name evidence="1" type="ORF">GCM10023338_19550</name>
</gene>
<dbReference type="InterPro" id="IPR014290">
    <property type="entry name" value="SUF_FeS_clus_asmbl_reg"/>
</dbReference>
<organism evidence="1 2">
    <name type="scientific">Wohlfahrtiimonas larvae</name>
    <dbReference type="NCBI Taxonomy" id="1157986"/>
    <lineage>
        <taxon>Bacteria</taxon>
        <taxon>Pseudomonadati</taxon>
        <taxon>Pseudomonadota</taxon>
        <taxon>Gammaproteobacteria</taxon>
        <taxon>Cardiobacteriales</taxon>
        <taxon>Ignatzschineriaceae</taxon>
        <taxon>Wohlfahrtiimonas</taxon>
    </lineage>
</organism>
<reference evidence="2" key="1">
    <citation type="journal article" date="2019" name="Int. J. Syst. Evol. Microbiol.">
        <title>The Global Catalogue of Microorganisms (GCM) 10K type strain sequencing project: providing services to taxonomists for standard genome sequencing and annotation.</title>
        <authorList>
            <consortium name="The Broad Institute Genomics Platform"/>
            <consortium name="The Broad Institute Genome Sequencing Center for Infectious Disease"/>
            <person name="Wu L."/>
            <person name="Ma J."/>
        </authorList>
    </citation>
    <scope>NUCLEOTIDE SEQUENCE [LARGE SCALE GENOMIC DNA]</scope>
    <source>
        <strain evidence="2">JCM 18424</strain>
    </source>
</reference>